<organism evidence="4">
    <name type="scientific">Picocystis salinarum</name>
    <dbReference type="NCBI Taxonomy" id="88271"/>
    <lineage>
        <taxon>Eukaryota</taxon>
        <taxon>Viridiplantae</taxon>
        <taxon>Chlorophyta</taxon>
        <taxon>Picocystophyceae</taxon>
        <taxon>Picocystales</taxon>
        <taxon>Picocystaceae</taxon>
        <taxon>Picocystis</taxon>
    </lineage>
</organism>
<reference evidence="4" key="1">
    <citation type="submission" date="2021-01" db="EMBL/GenBank/DDBJ databases">
        <authorList>
            <person name="Corre E."/>
            <person name="Pelletier E."/>
            <person name="Niang G."/>
            <person name="Scheremetjew M."/>
            <person name="Finn R."/>
            <person name="Kale V."/>
            <person name="Holt S."/>
            <person name="Cochrane G."/>
            <person name="Meng A."/>
            <person name="Brown T."/>
            <person name="Cohen L."/>
        </authorList>
    </citation>
    <scope>NUCLEOTIDE SEQUENCE</scope>
    <source>
        <strain evidence="4">CCMP1897</strain>
    </source>
</reference>
<gene>
    <name evidence="4" type="ORF">PSAL00342_LOCUS2858</name>
</gene>
<protein>
    <recommendedName>
        <fullName evidence="5">Nucleotidyl transferase domain-containing protein</fullName>
    </recommendedName>
</protein>
<dbReference type="EMBL" id="HBIS01003176">
    <property type="protein sequence ID" value="CAE0609039.1"/>
    <property type="molecule type" value="Transcribed_RNA"/>
</dbReference>
<evidence type="ECO:0000256" key="1">
    <source>
        <dbReference type="ARBA" id="ARBA00007274"/>
    </source>
</evidence>
<feature type="domain" description="Nucleotidyl transferase" evidence="2">
    <location>
        <begin position="5"/>
        <end position="193"/>
    </location>
</feature>
<dbReference type="InterPro" id="IPR011004">
    <property type="entry name" value="Trimer_LpxA-like_sf"/>
</dbReference>
<accession>A0A7S3XBZ0</accession>
<dbReference type="InterPro" id="IPR029044">
    <property type="entry name" value="Nucleotide-diphossugar_trans"/>
</dbReference>
<dbReference type="Pfam" id="PF00483">
    <property type="entry name" value="NTP_transferase"/>
    <property type="match status" value="1"/>
</dbReference>
<dbReference type="Gene3D" id="2.160.10.10">
    <property type="entry name" value="Hexapeptide repeat proteins"/>
    <property type="match status" value="1"/>
</dbReference>
<feature type="domain" description="Mannose-1-phosphate guanyltransferase C-terminal" evidence="3">
    <location>
        <begin position="299"/>
        <end position="412"/>
    </location>
</feature>
<evidence type="ECO:0008006" key="5">
    <source>
        <dbReference type="Google" id="ProtNLM"/>
    </source>
</evidence>
<comment type="similarity">
    <text evidence="1">Belongs to the transferase hexapeptide repeat family.</text>
</comment>
<dbReference type="CDD" id="cd06428">
    <property type="entry name" value="M1P_guanylylT_A_like_N"/>
    <property type="match status" value="1"/>
</dbReference>
<dbReference type="Gene3D" id="3.90.550.10">
    <property type="entry name" value="Spore Coat Polysaccharide Biosynthesis Protein SpsA, Chain A"/>
    <property type="match status" value="1"/>
</dbReference>
<dbReference type="FunFam" id="2.160.10.10:FF:000030">
    <property type="entry name" value="Putative GDP-mannose pyrophosphorylase"/>
    <property type="match status" value="1"/>
</dbReference>
<evidence type="ECO:0000313" key="4">
    <source>
        <dbReference type="EMBL" id="CAE0609039.1"/>
    </source>
</evidence>
<dbReference type="PANTHER" id="PTHR22572">
    <property type="entry name" value="SUGAR-1-PHOSPHATE GUANYL TRANSFERASE"/>
    <property type="match status" value="1"/>
</dbReference>
<name>A0A7S3XBZ0_9CHLO</name>
<dbReference type="SUPFAM" id="SSF53448">
    <property type="entry name" value="Nucleotide-diphospho-sugar transferases"/>
    <property type="match status" value="1"/>
</dbReference>
<dbReference type="AlphaFoldDB" id="A0A7S3XBZ0"/>
<dbReference type="InterPro" id="IPR005835">
    <property type="entry name" value="NTP_transferase_dom"/>
</dbReference>
<dbReference type="SUPFAM" id="SSF51161">
    <property type="entry name" value="Trimeric LpxA-like enzymes"/>
    <property type="match status" value="1"/>
</dbReference>
<dbReference type="InterPro" id="IPR056729">
    <property type="entry name" value="GMPPB_C"/>
</dbReference>
<sequence>MASVAVILVGGPTKGTRFRPLSLKVPKPLFPIAGKPMLHHPLAACAKVPGLKEIFVLGFFEEKEFALYLSSVSTELNVRVQYLKETTEAGSAGGLYEYRNVILEEKPEHLFVIHCDVCCTFPLQDLLEAHKSHNGALGTVMGKTVPSESAALCGQLALDPATEELLHYTEKPETLVSRTVNTGVYVFNAQRLFDQIGAVIQGRGKIPKLRRTSSFSEESMATAYDFRARRSDTSNNFARLDQDVMSALAGKKLLYVHRTEDFWEQIKTPGITLKCSELYLSKLPAGMLAKTREGGPTIRGLVYIHPSAKVHPSAVLGPSVSVGPNVRVCSGARLINCIVLDDCKVDDNACIINSIIGWQSEVGRWARVQASGNYDARLGITILGEDVVVKDEVVVTGCVVLPHKSIGTSVMEEILL</sequence>
<dbReference type="GO" id="GO:0016779">
    <property type="term" value="F:nucleotidyltransferase activity"/>
    <property type="evidence" value="ECO:0007669"/>
    <property type="project" value="UniProtKB-KW"/>
</dbReference>
<dbReference type="Pfam" id="PF25087">
    <property type="entry name" value="GMPPB_C"/>
    <property type="match status" value="1"/>
</dbReference>
<dbReference type="InterPro" id="IPR050486">
    <property type="entry name" value="Mannose-1P_guanyltransferase"/>
</dbReference>
<evidence type="ECO:0000259" key="3">
    <source>
        <dbReference type="Pfam" id="PF25087"/>
    </source>
</evidence>
<proteinExistence type="inferred from homology"/>
<evidence type="ECO:0000259" key="2">
    <source>
        <dbReference type="Pfam" id="PF00483"/>
    </source>
</evidence>